<keyword evidence="3" id="KW-1185">Reference proteome</keyword>
<dbReference type="SUPFAM" id="SSF81383">
    <property type="entry name" value="F-box domain"/>
    <property type="match status" value="1"/>
</dbReference>
<feature type="domain" description="F-box" evidence="1">
    <location>
        <begin position="6"/>
        <end position="48"/>
    </location>
</feature>
<dbReference type="InterPro" id="IPR032675">
    <property type="entry name" value="LRR_dom_sf"/>
</dbReference>
<dbReference type="InterPro" id="IPR001810">
    <property type="entry name" value="F-box_dom"/>
</dbReference>
<dbReference type="EMBL" id="JASNQZ010000006">
    <property type="protein sequence ID" value="KAL0955714.1"/>
    <property type="molecule type" value="Genomic_DNA"/>
</dbReference>
<reference evidence="3" key="1">
    <citation type="submission" date="2024-06" db="EMBL/GenBank/DDBJ databases">
        <title>Multi-omics analyses provide insights into the biosynthesis of the anticancer antibiotic pleurotin in Hohenbuehelia grisea.</title>
        <authorList>
            <person name="Weaver J.A."/>
            <person name="Alberti F."/>
        </authorList>
    </citation>
    <scope>NUCLEOTIDE SEQUENCE [LARGE SCALE GENOMIC DNA]</scope>
    <source>
        <strain evidence="3">T-177</strain>
    </source>
</reference>
<gene>
    <name evidence="2" type="ORF">HGRIS_001934</name>
</gene>
<evidence type="ECO:0000313" key="2">
    <source>
        <dbReference type="EMBL" id="KAL0955714.1"/>
    </source>
</evidence>
<evidence type="ECO:0000259" key="1">
    <source>
        <dbReference type="Pfam" id="PF12937"/>
    </source>
</evidence>
<dbReference type="InterPro" id="IPR036047">
    <property type="entry name" value="F-box-like_dom_sf"/>
</dbReference>
<dbReference type="Pfam" id="PF12937">
    <property type="entry name" value="F-box-like"/>
    <property type="match status" value="1"/>
</dbReference>
<dbReference type="Gene3D" id="3.80.10.10">
    <property type="entry name" value="Ribonuclease Inhibitor"/>
    <property type="match status" value="1"/>
</dbReference>
<accession>A0ABR3JIX0</accession>
<organism evidence="2 3">
    <name type="scientific">Hohenbuehelia grisea</name>
    <dbReference type="NCBI Taxonomy" id="104357"/>
    <lineage>
        <taxon>Eukaryota</taxon>
        <taxon>Fungi</taxon>
        <taxon>Dikarya</taxon>
        <taxon>Basidiomycota</taxon>
        <taxon>Agaricomycotina</taxon>
        <taxon>Agaricomycetes</taxon>
        <taxon>Agaricomycetidae</taxon>
        <taxon>Agaricales</taxon>
        <taxon>Pleurotineae</taxon>
        <taxon>Pleurotaceae</taxon>
        <taxon>Hohenbuehelia</taxon>
    </lineage>
</organism>
<sequence length="489" mass="54769">MWSPRELPFDLLPPILARLADRRDWHACALVSKTFNRVATPLLYRKLDSRVLSKSTLSHPCTTLLARPELAQYVRHVTETRAVHRALLPDNPNITREALTALSLCTNIYSLTWADDTAYTTTVSPLLDLIAVLPSLPLRDLTIRTHSDLGEDVWRELTNLSGLKRVSIWCMEGPPRVLQGWSEHLGPTLTHLELGVSSFSLTPSSYLLMQLPLLQDLRLKGAPAAAIPTILSYLPNLHTLDTEYLQLSPNSAIRPPQTSHLPHPFPSLRRLTVRTTSADSMGPPRLFPWIHALVPNSCLRSLTLQVFTNSGHINIPTTFILELARVHGKTMQEFLVGESLMTLNDIECVCHKMLGLESLACAIACPDTESIAHVISSAAKLRSLKLQVHWLPSNDHNFHNPSYGRNGYRSYGSEGRFGHGYRISPKATIEDARSLMLRSEDSVLRTVGFGGIVYMGKWVLEYDDDGRSSRRFEVVEDVTQGSRSPRWNT</sequence>
<evidence type="ECO:0000313" key="3">
    <source>
        <dbReference type="Proteomes" id="UP001556367"/>
    </source>
</evidence>
<protein>
    <recommendedName>
        <fullName evidence="1">F-box domain-containing protein</fullName>
    </recommendedName>
</protein>
<name>A0ABR3JIX0_9AGAR</name>
<dbReference type="SUPFAM" id="SSF52047">
    <property type="entry name" value="RNI-like"/>
    <property type="match status" value="1"/>
</dbReference>
<comment type="caution">
    <text evidence="2">The sequence shown here is derived from an EMBL/GenBank/DDBJ whole genome shotgun (WGS) entry which is preliminary data.</text>
</comment>
<proteinExistence type="predicted"/>
<dbReference type="Proteomes" id="UP001556367">
    <property type="component" value="Unassembled WGS sequence"/>
</dbReference>